<evidence type="ECO:0000313" key="3">
    <source>
        <dbReference type="Proteomes" id="UP001597347"/>
    </source>
</evidence>
<keyword evidence="3" id="KW-1185">Reference proteome</keyword>
<gene>
    <name evidence="2" type="ORF">ACFSBI_07120</name>
</gene>
<name>A0ABW4LFU3_9MICO</name>
<dbReference type="Proteomes" id="UP001597347">
    <property type="component" value="Unassembled WGS sequence"/>
</dbReference>
<protein>
    <recommendedName>
        <fullName evidence="4">Asp23/Gls24 family envelope stress response protein</fullName>
    </recommendedName>
</protein>
<feature type="region of interest" description="Disordered" evidence="1">
    <location>
        <begin position="1"/>
        <end position="20"/>
    </location>
</feature>
<reference evidence="3" key="1">
    <citation type="journal article" date="2019" name="Int. J. Syst. Evol. Microbiol.">
        <title>The Global Catalogue of Microorganisms (GCM) 10K type strain sequencing project: providing services to taxonomists for standard genome sequencing and annotation.</title>
        <authorList>
            <consortium name="The Broad Institute Genomics Platform"/>
            <consortium name="The Broad Institute Genome Sequencing Center for Infectious Disease"/>
            <person name="Wu L."/>
            <person name="Ma J."/>
        </authorList>
    </citation>
    <scope>NUCLEOTIDE SEQUENCE [LARGE SCALE GENOMIC DNA]</scope>
    <source>
        <strain evidence="3">CGMCC 1.12471</strain>
    </source>
</reference>
<evidence type="ECO:0008006" key="4">
    <source>
        <dbReference type="Google" id="ProtNLM"/>
    </source>
</evidence>
<comment type="caution">
    <text evidence="2">The sequence shown here is derived from an EMBL/GenBank/DDBJ whole genome shotgun (WGS) entry which is preliminary data.</text>
</comment>
<dbReference type="RefSeq" id="WP_377933440.1">
    <property type="nucleotide sequence ID" value="NZ_JBHUEA010000008.1"/>
</dbReference>
<evidence type="ECO:0000256" key="1">
    <source>
        <dbReference type="SAM" id="MobiDB-lite"/>
    </source>
</evidence>
<evidence type="ECO:0000313" key="2">
    <source>
        <dbReference type="EMBL" id="MFD1721317.1"/>
    </source>
</evidence>
<sequence>MSTAVAAAPPAAGASTRGRTRITGPALQRVVAAVAGEALGVDAKDVGTDLTDHGGALDLAVDTPIGVPSISRVREQSKALERSGGSILERCAAAEQTVRDRVHELTGYDIRRVTVRVTGVRITKERRVR</sequence>
<accession>A0ABW4LFU3</accession>
<proteinExistence type="predicted"/>
<feature type="compositionally biased region" description="Low complexity" evidence="1">
    <location>
        <begin position="1"/>
        <end position="17"/>
    </location>
</feature>
<dbReference type="EMBL" id="JBHUEA010000008">
    <property type="protein sequence ID" value="MFD1721317.1"/>
    <property type="molecule type" value="Genomic_DNA"/>
</dbReference>
<organism evidence="2 3">
    <name type="scientific">Amnibacterium endophyticum</name>
    <dbReference type="NCBI Taxonomy" id="2109337"/>
    <lineage>
        <taxon>Bacteria</taxon>
        <taxon>Bacillati</taxon>
        <taxon>Actinomycetota</taxon>
        <taxon>Actinomycetes</taxon>
        <taxon>Micrococcales</taxon>
        <taxon>Microbacteriaceae</taxon>
        <taxon>Amnibacterium</taxon>
    </lineage>
</organism>